<dbReference type="Proteomes" id="UP001272987">
    <property type="component" value="Unassembled WGS sequence"/>
</dbReference>
<sequence>MSALLLLTGCSGEPAFQEKYSVQWKECGKLFGAENMDSLLSMHDSDDLRFSSPERSAENIAESLTSEARESYDEIRGFDSYEVCGFSGNPGFSSSVRWSPASAKEVRTDTDVWRRVTSDIYTSGKSGQPLDMVLRCVVPGAEKTQEQELLQVGVGRAGYPKFTDAFQERLAVHLAQVLRDEIGCANQPEVPEKLGDGR</sequence>
<dbReference type="GeneID" id="69805692"/>
<comment type="caution">
    <text evidence="1">The sequence shown here is derived from an EMBL/GenBank/DDBJ whole genome shotgun (WGS) entry which is preliminary data.</text>
</comment>
<reference evidence="1 3" key="1">
    <citation type="journal article" date="2023" name="Microb. Genom.">
        <title>Mesoterricola silvestris gen. nov., sp. nov., Mesoterricola sediminis sp. nov., Geothrix oryzae sp. nov., Geothrix edaphica sp. nov., Geothrix rubra sp. nov., and Geothrix limicola sp. nov., six novel members of Acidobacteriota isolated from soils.</title>
        <authorList>
            <person name="Weisberg A.J."/>
            <person name="Pearce E."/>
            <person name="Kramer C.G."/>
            <person name="Chang J.H."/>
            <person name="Clarke C.R."/>
        </authorList>
    </citation>
    <scope>NUCLEOTIDE SEQUENCE</scope>
    <source>
        <strain evidence="2 3">NB05-1H</strain>
        <strain evidence="1">NRRL_B-16521</strain>
    </source>
</reference>
<evidence type="ECO:0000313" key="1">
    <source>
        <dbReference type="EMBL" id="MDX2965217.1"/>
    </source>
</evidence>
<name>A0AAP6BI97_9ACTN</name>
<dbReference type="AlphaFoldDB" id="A0AAP6BI97"/>
<evidence type="ECO:0000313" key="2">
    <source>
        <dbReference type="EMBL" id="MDX3023553.1"/>
    </source>
</evidence>
<evidence type="ECO:0000313" key="4">
    <source>
        <dbReference type="Proteomes" id="UP001282288"/>
    </source>
</evidence>
<evidence type="ECO:0000313" key="3">
    <source>
        <dbReference type="Proteomes" id="UP001272987"/>
    </source>
</evidence>
<proteinExistence type="predicted"/>
<keyword evidence="3" id="KW-1185">Reference proteome</keyword>
<dbReference type="RefSeq" id="WP_075661560.1">
    <property type="nucleotide sequence ID" value="NZ_BCMK01000048.1"/>
</dbReference>
<protein>
    <submittedName>
        <fullName evidence="1">Uncharacterized protein</fullName>
    </submittedName>
</protein>
<organism evidence="1 4">
    <name type="scientific">Streptomyces acidiscabies</name>
    <dbReference type="NCBI Taxonomy" id="42234"/>
    <lineage>
        <taxon>Bacteria</taxon>
        <taxon>Bacillati</taxon>
        <taxon>Actinomycetota</taxon>
        <taxon>Actinomycetes</taxon>
        <taxon>Kitasatosporales</taxon>
        <taxon>Streptomycetaceae</taxon>
        <taxon>Streptomyces</taxon>
    </lineage>
</organism>
<dbReference type="Proteomes" id="UP001282288">
    <property type="component" value="Unassembled WGS sequence"/>
</dbReference>
<dbReference type="EMBL" id="JARAWP010000028">
    <property type="protein sequence ID" value="MDX3023553.1"/>
    <property type="molecule type" value="Genomic_DNA"/>
</dbReference>
<dbReference type="EMBL" id="JARAWC010000038">
    <property type="protein sequence ID" value="MDX2965217.1"/>
    <property type="molecule type" value="Genomic_DNA"/>
</dbReference>
<accession>A0AAP6BI97</accession>
<gene>
    <name evidence="1" type="ORF">PV399_36655</name>
    <name evidence="2" type="ORF">PV666_37625</name>
</gene>